<dbReference type="EMBL" id="CAKOFQ010011496">
    <property type="protein sequence ID" value="CAH2020801.1"/>
    <property type="molecule type" value="Genomic_DNA"/>
</dbReference>
<keyword evidence="2" id="KW-1185">Reference proteome</keyword>
<protein>
    <submittedName>
        <fullName evidence="1">Uncharacterized protein</fullName>
    </submittedName>
</protein>
<evidence type="ECO:0000313" key="2">
    <source>
        <dbReference type="Proteomes" id="UP001152888"/>
    </source>
</evidence>
<sequence>MFISSVMLSLLPPNICRTSKLRLVYPGCIGHHKMWINSIPLKTLHQLPI</sequence>
<organism evidence="1 2">
    <name type="scientific">Acanthoscelides obtectus</name>
    <name type="common">Bean weevil</name>
    <name type="synonym">Bruchus obtectus</name>
    <dbReference type="NCBI Taxonomy" id="200917"/>
    <lineage>
        <taxon>Eukaryota</taxon>
        <taxon>Metazoa</taxon>
        <taxon>Ecdysozoa</taxon>
        <taxon>Arthropoda</taxon>
        <taxon>Hexapoda</taxon>
        <taxon>Insecta</taxon>
        <taxon>Pterygota</taxon>
        <taxon>Neoptera</taxon>
        <taxon>Endopterygota</taxon>
        <taxon>Coleoptera</taxon>
        <taxon>Polyphaga</taxon>
        <taxon>Cucujiformia</taxon>
        <taxon>Chrysomeloidea</taxon>
        <taxon>Chrysomelidae</taxon>
        <taxon>Bruchinae</taxon>
        <taxon>Bruchini</taxon>
        <taxon>Acanthoscelides</taxon>
    </lineage>
</organism>
<accession>A0A9P0QI83</accession>
<gene>
    <name evidence="1" type="ORF">ACAOBT_LOCUS38101</name>
</gene>
<dbReference type="Proteomes" id="UP001152888">
    <property type="component" value="Unassembled WGS sequence"/>
</dbReference>
<comment type="caution">
    <text evidence="1">The sequence shown here is derived from an EMBL/GenBank/DDBJ whole genome shotgun (WGS) entry which is preliminary data.</text>
</comment>
<proteinExistence type="predicted"/>
<dbReference type="AlphaFoldDB" id="A0A9P0QI83"/>
<dbReference type="OrthoDB" id="10403752at2759"/>
<evidence type="ECO:0000313" key="1">
    <source>
        <dbReference type="EMBL" id="CAH2020801.1"/>
    </source>
</evidence>
<name>A0A9P0QI83_ACAOB</name>
<reference evidence="1" key="1">
    <citation type="submission" date="2022-03" db="EMBL/GenBank/DDBJ databases">
        <authorList>
            <person name="Sayadi A."/>
        </authorList>
    </citation>
    <scope>NUCLEOTIDE SEQUENCE</scope>
</reference>